<sequence length="258" mass="27289">MLTVFSGFPLGPATLPGDTAPLAARLPLTYEPLLPLTRTVQKAGAVAVGVEWKNRIRVLVAECIPASDPVGRISRDGWRIAQDTLKGVEGLSLHAVQTLSMDDLREAVSEHSPDLLIISAHGTLVANTAAIVIGDEPHVELGLQHTPPVIVLSACHVAPRGSSAVSIADLLLREGALAVLGSQVPVDVRRNMMLTGRLLTNLADHLINQGRHATLLEVWHHTQTTTDLECVMSSWRLAPEAGAGEAAVEDAGAVLELA</sequence>
<gene>
    <name evidence="2" type="ORF">GCM10010469_52480</name>
</gene>
<dbReference type="InterPro" id="IPR024983">
    <property type="entry name" value="CHAT_dom"/>
</dbReference>
<dbReference type="Pfam" id="PF12770">
    <property type="entry name" value="CHAT"/>
    <property type="match status" value="1"/>
</dbReference>
<protein>
    <recommendedName>
        <fullName evidence="1">CHAT domain-containing protein</fullName>
    </recommendedName>
</protein>
<accession>A0ABP6R301</accession>
<evidence type="ECO:0000313" key="3">
    <source>
        <dbReference type="Proteomes" id="UP001500728"/>
    </source>
</evidence>
<evidence type="ECO:0000313" key="2">
    <source>
        <dbReference type="EMBL" id="GAA3273422.1"/>
    </source>
</evidence>
<dbReference type="EMBL" id="BAAAUW010000030">
    <property type="protein sequence ID" value="GAA3273422.1"/>
    <property type="molecule type" value="Genomic_DNA"/>
</dbReference>
<dbReference type="RefSeq" id="WP_428836800.1">
    <property type="nucleotide sequence ID" value="NZ_BAAAUW010000030.1"/>
</dbReference>
<proteinExistence type="predicted"/>
<organism evidence="2 3">
    <name type="scientific">Streptomyces labedae</name>
    <dbReference type="NCBI Taxonomy" id="285569"/>
    <lineage>
        <taxon>Bacteria</taxon>
        <taxon>Bacillati</taxon>
        <taxon>Actinomycetota</taxon>
        <taxon>Actinomycetes</taxon>
        <taxon>Kitasatosporales</taxon>
        <taxon>Streptomycetaceae</taxon>
        <taxon>Streptomyces</taxon>
    </lineage>
</organism>
<comment type="caution">
    <text evidence="2">The sequence shown here is derived from an EMBL/GenBank/DDBJ whole genome shotgun (WGS) entry which is preliminary data.</text>
</comment>
<evidence type="ECO:0000259" key="1">
    <source>
        <dbReference type="Pfam" id="PF12770"/>
    </source>
</evidence>
<keyword evidence="3" id="KW-1185">Reference proteome</keyword>
<dbReference type="Proteomes" id="UP001500728">
    <property type="component" value="Unassembled WGS sequence"/>
</dbReference>
<name>A0ABP6R301_9ACTN</name>
<reference evidence="3" key="1">
    <citation type="journal article" date="2019" name="Int. J. Syst. Evol. Microbiol.">
        <title>The Global Catalogue of Microorganisms (GCM) 10K type strain sequencing project: providing services to taxonomists for standard genome sequencing and annotation.</title>
        <authorList>
            <consortium name="The Broad Institute Genomics Platform"/>
            <consortium name="The Broad Institute Genome Sequencing Center for Infectious Disease"/>
            <person name="Wu L."/>
            <person name="Ma J."/>
        </authorList>
    </citation>
    <scope>NUCLEOTIDE SEQUENCE [LARGE SCALE GENOMIC DNA]</scope>
    <source>
        <strain evidence="3">JCM 9381</strain>
    </source>
</reference>
<feature type="domain" description="CHAT" evidence="1">
    <location>
        <begin position="94"/>
        <end position="210"/>
    </location>
</feature>